<dbReference type="Proteomes" id="UP000694867">
    <property type="component" value="Unplaced"/>
</dbReference>
<keyword evidence="9" id="KW-0175">Coiled coil</keyword>
<dbReference type="RefSeq" id="XP_003747142.1">
    <property type="nucleotide sequence ID" value="XM_003747094.2"/>
</dbReference>
<evidence type="ECO:0000256" key="8">
    <source>
        <dbReference type="ARBA" id="ARBA00035425"/>
    </source>
</evidence>
<keyword evidence="4 11" id="KW-0689">Ribosomal protein</keyword>
<keyword evidence="3" id="KW-0809">Transit peptide</keyword>
<dbReference type="GO" id="GO:0032543">
    <property type="term" value="P:mitochondrial translation"/>
    <property type="evidence" value="ECO:0007669"/>
    <property type="project" value="InterPro"/>
</dbReference>
<keyword evidence="5" id="KW-0496">Mitochondrion</keyword>
<evidence type="ECO:0000256" key="7">
    <source>
        <dbReference type="ARBA" id="ARBA00035181"/>
    </source>
</evidence>
<keyword evidence="10" id="KW-1185">Reference proteome</keyword>
<dbReference type="PANTHER" id="PTHR34090:SF1">
    <property type="entry name" value="LARGE RIBOSOMAL SUBUNIT PROTEIN ML52"/>
    <property type="match status" value="1"/>
</dbReference>
<dbReference type="AlphaFoldDB" id="A0AAJ6QXL5"/>
<keyword evidence="6" id="KW-0687">Ribonucleoprotein</keyword>
<evidence type="ECO:0000256" key="2">
    <source>
        <dbReference type="ARBA" id="ARBA00007232"/>
    </source>
</evidence>
<comment type="similarity">
    <text evidence="2">Belongs to the mitochondrion-specific ribosomal protein mL52 family.</text>
</comment>
<dbReference type="InterPro" id="IPR034596">
    <property type="entry name" value="Ribosomal_mL52"/>
</dbReference>
<evidence type="ECO:0000256" key="3">
    <source>
        <dbReference type="ARBA" id="ARBA00022946"/>
    </source>
</evidence>
<dbReference type="KEGG" id="goe:100898188"/>
<sequence>MLTLIGRLTCSGFSSETTRALHTTVAVSAGARYRASRREERFMNQWRVFADAPDWSRLDGTPAPLNNAQRRRYLQQLTYNQRVQMLLSQVDGARAAVQEAKEKIETDKKRIIANKLKSKAKTWTS</sequence>
<dbReference type="GO" id="GO:0003735">
    <property type="term" value="F:structural constituent of ribosome"/>
    <property type="evidence" value="ECO:0007669"/>
    <property type="project" value="InterPro"/>
</dbReference>
<dbReference type="Pfam" id="PF18699">
    <property type="entry name" value="MRPL52"/>
    <property type="match status" value="1"/>
</dbReference>
<evidence type="ECO:0000256" key="4">
    <source>
        <dbReference type="ARBA" id="ARBA00022980"/>
    </source>
</evidence>
<reference evidence="11" key="1">
    <citation type="submission" date="2025-08" db="UniProtKB">
        <authorList>
            <consortium name="RefSeq"/>
        </authorList>
    </citation>
    <scope>IDENTIFICATION</scope>
</reference>
<evidence type="ECO:0000256" key="9">
    <source>
        <dbReference type="SAM" id="Coils"/>
    </source>
</evidence>
<dbReference type="GO" id="GO:0005762">
    <property type="term" value="C:mitochondrial large ribosomal subunit"/>
    <property type="evidence" value="ECO:0007669"/>
    <property type="project" value="InterPro"/>
</dbReference>
<feature type="coiled-coil region" evidence="9">
    <location>
        <begin position="83"/>
        <end position="110"/>
    </location>
</feature>
<evidence type="ECO:0000256" key="5">
    <source>
        <dbReference type="ARBA" id="ARBA00023128"/>
    </source>
</evidence>
<comment type="subcellular location">
    <subcellularLocation>
        <location evidence="1">Mitochondrion</location>
    </subcellularLocation>
</comment>
<gene>
    <name evidence="11" type="primary">LOC100898188</name>
</gene>
<accession>A0AAJ6QXL5</accession>
<dbReference type="GeneID" id="100898188"/>
<dbReference type="CTD" id="122704"/>
<proteinExistence type="inferred from homology"/>
<evidence type="ECO:0000313" key="11">
    <source>
        <dbReference type="RefSeq" id="XP_003747142.1"/>
    </source>
</evidence>
<organism evidence="10 11">
    <name type="scientific">Galendromus occidentalis</name>
    <name type="common">western predatory mite</name>
    <dbReference type="NCBI Taxonomy" id="34638"/>
    <lineage>
        <taxon>Eukaryota</taxon>
        <taxon>Metazoa</taxon>
        <taxon>Ecdysozoa</taxon>
        <taxon>Arthropoda</taxon>
        <taxon>Chelicerata</taxon>
        <taxon>Arachnida</taxon>
        <taxon>Acari</taxon>
        <taxon>Parasitiformes</taxon>
        <taxon>Mesostigmata</taxon>
        <taxon>Gamasina</taxon>
        <taxon>Phytoseioidea</taxon>
        <taxon>Phytoseiidae</taxon>
        <taxon>Typhlodrominae</taxon>
        <taxon>Galendromus</taxon>
    </lineage>
</organism>
<protein>
    <recommendedName>
        <fullName evidence="7">Large ribosomal subunit protein mL52</fullName>
    </recommendedName>
    <alternativeName>
        <fullName evidence="8">39S ribosomal protein L52, mitochondrial</fullName>
    </alternativeName>
</protein>
<name>A0AAJ6QXL5_9ACAR</name>
<evidence type="ECO:0000313" key="10">
    <source>
        <dbReference type="Proteomes" id="UP000694867"/>
    </source>
</evidence>
<evidence type="ECO:0000256" key="1">
    <source>
        <dbReference type="ARBA" id="ARBA00004173"/>
    </source>
</evidence>
<dbReference type="PANTHER" id="PTHR34090">
    <property type="entry name" value="39S RIBOSOMAL PROTEIN L52, MITOCHONDRIAL"/>
    <property type="match status" value="1"/>
</dbReference>
<evidence type="ECO:0000256" key="6">
    <source>
        <dbReference type="ARBA" id="ARBA00023274"/>
    </source>
</evidence>